<name>A0A2D2DR99_9BURK</name>
<evidence type="ECO:0008006" key="3">
    <source>
        <dbReference type="Google" id="ProtNLM"/>
    </source>
</evidence>
<evidence type="ECO:0000313" key="1">
    <source>
        <dbReference type="EMBL" id="ATQ77505.1"/>
    </source>
</evidence>
<sequence>MAVLPKQLFYVTNDRLCAFDWRAGALAPGPCFSADRDGMDAFARYLDGAQGTRACLVADLVEEDFQRCLLPHVSGRAGRTLVERRLSHAFRDTPFRHADIQDRDSEGRRDDHTVFSALTNAAMVQPWVGVMEQNKIPLAGLYSAAHLSAKLVRRMGIAQNHLLLIAEQGGGLRQSYFQGPYLKFSRLTVLAAHDDVIDATALETAKMQQFLTSTRLLGRGDMLHVVVLAPSARVAALEQRCEDDPELAYHFIDIDSACARLKLAGGVDTAEQLLLGLLGRDSLPSQYPPGAAGRFYQLWRARLALNCASAAIAAVGAVWLLASLWGSVRDGQEATRLLAEAAQYDARYRAIMATLPPTAARSANMKAAVQLDRLLGATAPAPAPLVALVSRSLERAPAIRLLALDWQVQQPVLAQTGAGAGATLVAPAAGDTTDPMAASVVGLPSAPVQVLRIDGEIEVGPSDYRAIVDSVNQFALDMAGNPGVAVHIVEAPLDVRQSVKLSGKTDAGDSGVKPRFVINVTWKP</sequence>
<dbReference type="Proteomes" id="UP000229897">
    <property type="component" value="Chromosome"/>
</dbReference>
<dbReference type="KEGG" id="mass:CR152_25640"/>
<dbReference type="EMBL" id="CP024608">
    <property type="protein sequence ID" value="ATQ77505.1"/>
    <property type="molecule type" value="Genomic_DNA"/>
</dbReference>
<gene>
    <name evidence="1" type="ORF">CR152_25640</name>
</gene>
<keyword evidence="2" id="KW-1185">Reference proteome</keyword>
<protein>
    <recommendedName>
        <fullName evidence="3">Monoheme cytochrome SoxX</fullName>
    </recommendedName>
</protein>
<evidence type="ECO:0000313" key="2">
    <source>
        <dbReference type="Proteomes" id="UP000229897"/>
    </source>
</evidence>
<proteinExistence type="predicted"/>
<reference evidence="1" key="1">
    <citation type="submission" date="2017-10" db="EMBL/GenBank/DDBJ databases">
        <title>Massilia psychrophilum sp. nov., a novel purple-pigmented bacterium isolated from Tianshan glacier, Xinjiang Municipality, China.</title>
        <authorList>
            <person name="Wang H."/>
        </authorList>
    </citation>
    <scope>NUCLEOTIDE SEQUENCE [LARGE SCALE GENOMIC DNA]</scope>
    <source>
        <strain evidence="1">B2</strain>
    </source>
</reference>
<dbReference type="OrthoDB" id="8526168at2"/>
<accession>A0A2D2DR99</accession>
<dbReference type="AlphaFoldDB" id="A0A2D2DR99"/>
<organism evidence="1 2">
    <name type="scientific">Massilia violaceinigra</name>
    <dbReference type="NCBI Taxonomy" id="2045208"/>
    <lineage>
        <taxon>Bacteria</taxon>
        <taxon>Pseudomonadati</taxon>
        <taxon>Pseudomonadota</taxon>
        <taxon>Betaproteobacteria</taxon>
        <taxon>Burkholderiales</taxon>
        <taxon>Oxalobacteraceae</taxon>
        <taxon>Telluria group</taxon>
        <taxon>Massilia</taxon>
    </lineage>
</organism>